<sequence length="24" mass="2752">MLRAAQGLAYLHELQQVIYGDFKS</sequence>
<proteinExistence type="predicted"/>
<dbReference type="Gramene" id="CDY65070">
    <property type="protein sequence ID" value="CDY65070"/>
    <property type="gene ID" value="GSBRNA2T00044128001"/>
</dbReference>
<name>A0A078JF14_BRANA</name>
<accession>A0A078JF14</accession>
<dbReference type="EMBL" id="LK034649">
    <property type="protein sequence ID" value="CDY65070.1"/>
    <property type="molecule type" value="Genomic_DNA"/>
</dbReference>
<gene>
    <name evidence="1" type="primary">BnaCnng45800D</name>
    <name evidence="1" type="ORF">GSBRNA2T00044128001</name>
</gene>
<dbReference type="Proteomes" id="UP000028999">
    <property type="component" value="Unassembled WGS sequence"/>
</dbReference>
<reference evidence="1 2" key="1">
    <citation type="journal article" date="2014" name="Science">
        <title>Plant genetics. Early allopolyploid evolution in the post-Neolithic Brassica napus oilseed genome.</title>
        <authorList>
            <person name="Chalhoub B."/>
            <person name="Denoeud F."/>
            <person name="Liu S."/>
            <person name="Parkin I.A."/>
            <person name="Tang H."/>
            <person name="Wang X."/>
            <person name="Chiquet J."/>
            <person name="Belcram H."/>
            <person name="Tong C."/>
            <person name="Samans B."/>
            <person name="Correa M."/>
            <person name="Da Silva C."/>
            <person name="Just J."/>
            <person name="Falentin C."/>
            <person name="Koh C.S."/>
            <person name="Le Clainche I."/>
            <person name="Bernard M."/>
            <person name="Bento P."/>
            <person name="Noel B."/>
            <person name="Labadie K."/>
            <person name="Alberti A."/>
            <person name="Charles M."/>
            <person name="Arnaud D."/>
            <person name="Guo H."/>
            <person name="Daviaud C."/>
            <person name="Alamery S."/>
            <person name="Jabbari K."/>
            <person name="Zhao M."/>
            <person name="Edger P.P."/>
            <person name="Chelaifa H."/>
            <person name="Tack D."/>
            <person name="Lassalle G."/>
            <person name="Mestiri I."/>
            <person name="Schnel N."/>
            <person name="Le Paslier M.C."/>
            <person name="Fan G."/>
            <person name="Renault V."/>
            <person name="Bayer P.E."/>
            <person name="Golicz A.A."/>
            <person name="Manoli S."/>
            <person name="Lee T.H."/>
            <person name="Thi V.H."/>
            <person name="Chalabi S."/>
            <person name="Hu Q."/>
            <person name="Fan C."/>
            <person name="Tollenaere R."/>
            <person name="Lu Y."/>
            <person name="Battail C."/>
            <person name="Shen J."/>
            <person name="Sidebottom C.H."/>
            <person name="Wang X."/>
            <person name="Canaguier A."/>
            <person name="Chauveau A."/>
            <person name="Berard A."/>
            <person name="Deniot G."/>
            <person name="Guan M."/>
            <person name="Liu Z."/>
            <person name="Sun F."/>
            <person name="Lim Y.P."/>
            <person name="Lyons E."/>
            <person name="Town C.D."/>
            <person name="Bancroft I."/>
            <person name="Wang X."/>
            <person name="Meng J."/>
            <person name="Ma J."/>
            <person name="Pires J.C."/>
            <person name="King G.J."/>
            <person name="Brunel D."/>
            <person name="Delourme R."/>
            <person name="Renard M."/>
            <person name="Aury J.M."/>
            <person name="Adams K.L."/>
            <person name="Batley J."/>
            <person name="Snowdon R.J."/>
            <person name="Tost J."/>
            <person name="Edwards D."/>
            <person name="Zhou Y."/>
            <person name="Hua W."/>
            <person name="Sharpe A.G."/>
            <person name="Paterson A.H."/>
            <person name="Guan C."/>
            <person name="Wincker P."/>
        </authorList>
    </citation>
    <scope>NUCLEOTIDE SEQUENCE [LARGE SCALE GENOMIC DNA]</scope>
    <source>
        <strain evidence="2">cv. Darmor-bzh</strain>
    </source>
</reference>
<protein>
    <submittedName>
        <fullName evidence="1">BnaCnng45800D protein</fullName>
    </submittedName>
</protein>
<dbReference type="AlphaFoldDB" id="A0A078JF14"/>
<keyword evidence="2" id="KW-1185">Reference proteome</keyword>
<evidence type="ECO:0000313" key="1">
    <source>
        <dbReference type="EMBL" id="CDY65070.1"/>
    </source>
</evidence>
<evidence type="ECO:0000313" key="2">
    <source>
        <dbReference type="Proteomes" id="UP000028999"/>
    </source>
</evidence>
<dbReference type="PaxDb" id="3708-A0A078JF14"/>
<organism evidence="1 2">
    <name type="scientific">Brassica napus</name>
    <name type="common">Rape</name>
    <dbReference type="NCBI Taxonomy" id="3708"/>
    <lineage>
        <taxon>Eukaryota</taxon>
        <taxon>Viridiplantae</taxon>
        <taxon>Streptophyta</taxon>
        <taxon>Embryophyta</taxon>
        <taxon>Tracheophyta</taxon>
        <taxon>Spermatophyta</taxon>
        <taxon>Magnoliopsida</taxon>
        <taxon>eudicotyledons</taxon>
        <taxon>Gunneridae</taxon>
        <taxon>Pentapetalae</taxon>
        <taxon>rosids</taxon>
        <taxon>malvids</taxon>
        <taxon>Brassicales</taxon>
        <taxon>Brassicaceae</taxon>
        <taxon>Brassiceae</taxon>
        <taxon>Brassica</taxon>
    </lineage>
</organism>